<accession>D0LTA7</accession>
<evidence type="ECO:0000313" key="3">
    <source>
        <dbReference type="Proteomes" id="UP000001880"/>
    </source>
</evidence>
<dbReference type="Proteomes" id="UP000001880">
    <property type="component" value="Chromosome"/>
</dbReference>
<dbReference type="OrthoDB" id="6043530at2"/>
<sequence>MFQGWRPQGPQGNECEGEKRSEPKQPEAGKTTVTSQVQFRYSGRGGDDCSQAVTRAQQGDQNQGTGEEHPHQIWQRLTMAAEHWALPNAADHLLHYLSGTAAPLAVDVDELLRDSPELNAVFEAELELLGHQISKRGADGSDQDDVFTASLDQAACNAAISADWRHALGSFSGQITAEPITQPDADAQSSRLARGHLSIRGHYHGPNTPLLIGDETFTAQEFAKLRAAGYIKAFPLHGTSSDRTTTLHAPAELDTLAQIRAILDEFWVDDFDEFKLLRLWASFGDSVFEVAAAHPDLWKESNERGAPLGKLPAVIAAQARFRADVQTRAREILRDNEAAVLAEMEALGTNEAGRVAPAESFISEDMQAEQLAAMQDRASLVVSAQKAQRQLESIPVGYRLLPPGRMHGPHPVVAHFDPAQPPQLPPVNDWVPEEERAQVEFRLWADVKHHHNALHSVIAQLTGNAPALHQAVSQGNDDALATMAAGSPDEARQVMAEQLGELLANIRSTVPKIGGDLDDRDLTPIHQQFFAGASSSSGTDWSAFGPQWAAQHLLDKHESQAFWLSLGLGTAAAALFVVATIASGGMALALAGGALAVGGAQVGMSWEHAEDLDTAAGAGTGTGTLVTQADADAARNQAIIESAFLFLDLIPAVRGAHALSAAGKASAKQAGLKGAKNWSELESKYIGKKLTEVGTPTGYTAYPLDGRMVVRRIRIDDELFAAIHLDADGVFREGLARAQRVSNPAHVARSVDTLLEAAGVAKPAHHQAHHILPIQLFREHELLREALRRGIVSPDAVDNLVLLARTEVRQPGKASIIPEKVAGVSEGLPRHQGPHRLYTDMVRTEANDVMDELLQGRTLREFKDDKALAGAVAELQQRARNIMATWHQRTGLDALK</sequence>
<proteinExistence type="predicted"/>
<dbReference type="AlphaFoldDB" id="D0LTA7"/>
<gene>
    <name evidence="2" type="ordered locus">Hoch_1240</name>
</gene>
<evidence type="ECO:0008006" key="4">
    <source>
        <dbReference type="Google" id="ProtNLM"/>
    </source>
</evidence>
<organism evidence="2 3">
    <name type="scientific">Haliangium ochraceum (strain DSM 14365 / JCM 11303 / SMP-2)</name>
    <dbReference type="NCBI Taxonomy" id="502025"/>
    <lineage>
        <taxon>Bacteria</taxon>
        <taxon>Pseudomonadati</taxon>
        <taxon>Myxococcota</taxon>
        <taxon>Polyangia</taxon>
        <taxon>Haliangiales</taxon>
        <taxon>Kofleriaceae</taxon>
        <taxon>Haliangium</taxon>
    </lineage>
</organism>
<evidence type="ECO:0000313" key="2">
    <source>
        <dbReference type="EMBL" id="ACY13802.1"/>
    </source>
</evidence>
<dbReference type="KEGG" id="hoh:Hoch_1240"/>
<name>D0LTA7_HALO1</name>
<dbReference type="InterPro" id="IPR032871">
    <property type="entry name" value="AHH_dom_containing"/>
</dbReference>
<dbReference type="eggNOG" id="COG3729">
    <property type="taxonomic scope" value="Bacteria"/>
</dbReference>
<dbReference type="HOGENOM" id="CLU_310322_0_0_7"/>
<feature type="compositionally biased region" description="Basic and acidic residues" evidence="1">
    <location>
        <begin position="16"/>
        <end position="27"/>
    </location>
</feature>
<feature type="region of interest" description="Disordered" evidence="1">
    <location>
        <begin position="1"/>
        <end position="70"/>
    </location>
</feature>
<reference evidence="2 3" key="1">
    <citation type="journal article" date="2010" name="Stand. Genomic Sci.">
        <title>Complete genome sequence of Haliangium ochraceum type strain (SMP-2).</title>
        <authorList>
            <consortium name="US DOE Joint Genome Institute (JGI-PGF)"/>
            <person name="Ivanova N."/>
            <person name="Daum C."/>
            <person name="Lang E."/>
            <person name="Abt B."/>
            <person name="Kopitz M."/>
            <person name="Saunders E."/>
            <person name="Lapidus A."/>
            <person name="Lucas S."/>
            <person name="Glavina Del Rio T."/>
            <person name="Nolan M."/>
            <person name="Tice H."/>
            <person name="Copeland A."/>
            <person name="Cheng J.F."/>
            <person name="Chen F."/>
            <person name="Bruce D."/>
            <person name="Goodwin L."/>
            <person name="Pitluck S."/>
            <person name="Mavromatis K."/>
            <person name="Pati A."/>
            <person name="Mikhailova N."/>
            <person name="Chen A."/>
            <person name="Palaniappan K."/>
            <person name="Land M."/>
            <person name="Hauser L."/>
            <person name="Chang Y.J."/>
            <person name="Jeffries C.D."/>
            <person name="Detter J.C."/>
            <person name="Brettin T."/>
            <person name="Rohde M."/>
            <person name="Goker M."/>
            <person name="Bristow J."/>
            <person name="Markowitz V."/>
            <person name="Eisen J.A."/>
            <person name="Hugenholtz P."/>
            <person name="Kyrpides N.C."/>
            <person name="Klenk H.P."/>
        </authorList>
    </citation>
    <scope>NUCLEOTIDE SEQUENCE [LARGE SCALE GENOMIC DNA]</scope>
    <source>
        <strain evidence="3">DSM 14365 / CIP 107738 / JCM 11303 / AJ 13395 / SMP-2</strain>
    </source>
</reference>
<keyword evidence="3" id="KW-1185">Reference proteome</keyword>
<feature type="compositionally biased region" description="Polar residues" evidence="1">
    <location>
        <begin position="51"/>
        <end position="65"/>
    </location>
</feature>
<dbReference type="EMBL" id="CP001804">
    <property type="protein sequence ID" value="ACY13802.1"/>
    <property type="molecule type" value="Genomic_DNA"/>
</dbReference>
<protein>
    <recommendedName>
        <fullName evidence="4">A nuclease family of the HNH/ENDO VII superfamily with conserved AHH</fullName>
    </recommendedName>
</protein>
<evidence type="ECO:0000256" key="1">
    <source>
        <dbReference type="SAM" id="MobiDB-lite"/>
    </source>
</evidence>
<dbReference type="Pfam" id="PF14412">
    <property type="entry name" value="AHH"/>
    <property type="match status" value="1"/>
</dbReference>